<dbReference type="InterPro" id="IPR006645">
    <property type="entry name" value="NGN-like_dom"/>
</dbReference>
<dbReference type="NCBIfam" id="TIGR01955">
    <property type="entry name" value="RfaH"/>
    <property type="match status" value="1"/>
</dbReference>
<name>A0ABT7HB78_9GAMM</name>
<protein>
    <submittedName>
        <fullName evidence="5">Transcription/translation regulatory transformer protein RfaH</fullName>
    </submittedName>
</protein>
<dbReference type="EMBL" id="JASSQD010000001">
    <property type="protein sequence ID" value="MDK9557277.1"/>
    <property type="molecule type" value="Genomic_DNA"/>
</dbReference>
<dbReference type="InterPro" id="IPR008991">
    <property type="entry name" value="Translation_prot_SH3-like_sf"/>
</dbReference>
<comment type="caution">
    <text evidence="5">The sequence shown here is derived from an EMBL/GenBank/DDBJ whole genome shotgun (WGS) entry which is preliminary data.</text>
</comment>
<evidence type="ECO:0000259" key="4">
    <source>
        <dbReference type="SMART" id="SM00738"/>
    </source>
</evidence>
<dbReference type="InterPro" id="IPR010215">
    <property type="entry name" value="Transcription_antiterm_RfaH"/>
</dbReference>
<evidence type="ECO:0000313" key="5">
    <source>
        <dbReference type="EMBL" id="MDK9557277.1"/>
    </source>
</evidence>
<dbReference type="Proteomes" id="UP001223547">
    <property type="component" value="Unassembled WGS sequence"/>
</dbReference>
<dbReference type="NCBIfam" id="NF006534">
    <property type="entry name" value="PRK09014.1"/>
    <property type="match status" value="1"/>
</dbReference>
<dbReference type="PANTHER" id="PTHR30265">
    <property type="entry name" value="RHO-INTERACTING TRANSCRIPTION TERMINATION FACTOR NUSG"/>
    <property type="match status" value="1"/>
</dbReference>
<dbReference type="InterPro" id="IPR036735">
    <property type="entry name" value="NGN_dom_sf"/>
</dbReference>
<reference evidence="5 6" key="1">
    <citation type="submission" date="2023-05" db="EMBL/GenBank/DDBJ databases">
        <title>Marinobacter albus sp. nov., a marine bacterium isolated from sand in a coastal intertidal zone of huludao.</title>
        <authorList>
            <person name="Deng T."/>
        </authorList>
    </citation>
    <scope>NUCLEOTIDE SEQUENCE [LARGE SCALE GENOMIC DNA]</scope>
    <source>
        <strain evidence="5 6">M216</strain>
    </source>
</reference>
<dbReference type="PANTHER" id="PTHR30265:SF7">
    <property type="entry name" value="TRANSCRIPTION ANTITERMINATION PROTEIN RFAH"/>
    <property type="match status" value="1"/>
</dbReference>
<feature type="domain" description="NusG-like N-terminal" evidence="4">
    <location>
        <begin position="1"/>
        <end position="99"/>
    </location>
</feature>
<keyword evidence="3" id="KW-0804">Transcription</keyword>
<evidence type="ECO:0000256" key="1">
    <source>
        <dbReference type="ARBA" id="ARBA00022814"/>
    </source>
</evidence>
<dbReference type="CDD" id="cd09892">
    <property type="entry name" value="NGN_SP_RfaH"/>
    <property type="match status" value="1"/>
</dbReference>
<dbReference type="InterPro" id="IPR043425">
    <property type="entry name" value="NusG-like"/>
</dbReference>
<keyword evidence="1" id="KW-0889">Transcription antitermination</keyword>
<organism evidence="5 6">
    <name type="scientific">Marinobacter albus</name>
    <dbReference type="NCBI Taxonomy" id="3030833"/>
    <lineage>
        <taxon>Bacteria</taxon>
        <taxon>Pseudomonadati</taxon>
        <taxon>Pseudomonadota</taxon>
        <taxon>Gammaproteobacteria</taxon>
        <taxon>Pseudomonadales</taxon>
        <taxon>Marinobacteraceae</taxon>
        <taxon>Marinobacter</taxon>
    </lineage>
</organism>
<dbReference type="SUPFAM" id="SSF82679">
    <property type="entry name" value="N-utilization substance G protein NusG, N-terminal domain"/>
    <property type="match status" value="1"/>
</dbReference>
<gene>
    <name evidence="5" type="primary">rfaH</name>
    <name evidence="5" type="ORF">QQF73_06520</name>
</gene>
<dbReference type="Pfam" id="PF02357">
    <property type="entry name" value="NusG"/>
    <property type="match status" value="1"/>
</dbReference>
<dbReference type="SUPFAM" id="SSF50104">
    <property type="entry name" value="Translation proteins SH3-like domain"/>
    <property type="match status" value="1"/>
</dbReference>
<dbReference type="RefSeq" id="WP_285368285.1">
    <property type="nucleotide sequence ID" value="NZ_JASSQD010000001.1"/>
</dbReference>
<evidence type="ECO:0000256" key="2">
    <source>
        <dbReference type="ARBA" id="ARBA00023015"/>
    </source>
</evidence>
<dbReference type="Gene3D" id="3.30.70.940">
    <property type="entry name" value="NusG, N-terminal domain"/>
    <property type="match status" value="1"/>
</dbReference>
<accession>A0ABT7HB78</accession>
<proteinExistence type="predicted"/>
<evidence type="ECO:0000256" key="3">
    <source>
        <dbReference type="ARBA" id="ARBA00023163"/>
    </source>
</evidence>
<keyword evidence="2" id="KW-0805">Transcription regulation</keyword>
<evidence type="ECO:0000313" key="6">
    <source>
        <dbReference type="Proteomes" id="UP001223547"/>
    </source>
</evidence>
<dbReference type="SMART" id="SM00738">
    <property type="entry name" value="NGN"/>
    <property type="match status" value="1"/>
</dbReference>
<keyword evidence="6" id="KW-1185">Reference proteome</keyword>
<sequence length="159" mass="17919">MSWYALQHKPAQGDRALTHLENQGITCFYPKVSVEKIRAGKRAKSREPLFPGYLFVSLEQTDPMWAKLRSTRGVIRVVGFGNRPAAIEDEVLEHIKTGLDTVEEKGGIRPGEPVELQDGPFEGLNAIFQAYDGEERAIVLISFMQQRQRIKVPVSALKR</sequence>